<evidence type="ECO:0000256" key="9">
    <source>
        <dbReference type="ARBA" id="ARBA00023004"/>
    </source>
</evidence>
<keyword evidence="5 12" id="KW-0812">Transmembrane</keyword>
<feature type="compositionally biased region" description="Acidic residues" evidence="11">
    <location>
        <begin position="60"/>
        <end position="72"/>
    </location>
</feature>
<dbReference type="GO" id="GO:0046872">
    <property type="term" value="F:metal ion binding"/>
    <property type="evidence" value="ECO:0007669"/>
    <property type="project" value="UniProtKB-KW"/>
</dbReference>
<keyword evidence="6" id="KW-0479">Metal-binding</keyword>
<evidence type="ECO:0000256" key="6">
    <source>
        <dbReference type="ARBA" id="ARBA00022723"/>
    </source>
</evidence>
<feature type="transmembrane region" description="Helical" evidence="12">
    <location>
        <begin position="170"/>
        <end position="190"/>
    </location>
</feature>
<dbReference type="AlphaFoldDB" id="A0A9W8DSB4"/>
<feature type="transmembrane region" description="Helical" evidence="12">
    <location>
        <begin position="145"/>
        <end position="164"/>
    </location>
</feature>
<evidence type="ECO:0000256" key="4">
    <source>
        <dbReference type="ARBA" id="ARBA00022617"/>
    </source>
</evidence>
<evidence type="ECO:0000256" key="10">
    <source>
        <dbReference type="ARBA" id="ARBA00023136"/>
    </source>
</evidence>
<feature type="compositionally biased region" description="Basic and acidic residues" evidence="11">
    <location>
        <begin position="12"/>
        <end position="27"/>
    </location>
</feature>
<keyword evidence="3" id="KW-0813">Transport</keyword>
<evidence type="ECO:0000256" key="12">
    <source>
        <dbReference type="SAM" id="Phobius"/>
    </source>
</evidence>
<dbReference type="SMART" id="SM00665">
    <property type="entry name" value="B561"/>
    <property type="match status" value="1"/>
</dbReference>
<evidence type="ECO:0000256" key="11">
    <source>
        <dbReference type="SAM" id="MobiDB-lite"/>
    </source>
</evidence>
<dbReference type="GO" id="GO:0140575">
    <property type="term" value="F:transmembrane monodehydroascorbate reductase activity"/>
    <property type="evidence" value="ECO:0007669"/>
    <property type="project" value="InterPro"/>
</dbReference>
<evidence type="ECO:0000256" key="8">
    <source>
        <dbReference type="ARBA" id="ARBA00022989"/>
    </source>
</evidence>
<accession>A0A9W8DSB4</accession>
<comment type="cofactor">
    <cofactor evidence="1">
        <name>heme b</name>
        <dbReference type="ChEBI" id="CHEBI:60344"/>
    </cofactor>
</comment>
<feature type="compositionally biased region" description="Low complexity" evidence="11">
    <location>
        <begin position="107"/>
        <end position="120"/>
    </location>
</feature>
<evidence type="ECO:0000256" key="5">
    <source>
        <dbReference type="ARBA" id="ARBA00022692"/>
    </source>
</evidence>
<comment type="caution">
    <text evidence="14">The sequence shown here is derived from an EMBL/GenBank/DDBJ whole genome shotgun (WGS) entry which is preliminary data.</text>
</comment>
<dbReference type="GO" id="GO:0020037">
    <property type="term" value="F:heme binding"/>
    <property type="evidence" value="ECO:0007669"/>
    <property type="project" value="TreeGrafter"/>
</dbReference>
<feature type="compositionally biased region" description="Low complexity" evidence="11">
    <location>
        <begin position="1"/>
        <end position="11"/>
    </location>
</feature>
<evidence type="ECO:0000259" key="13">
    <source>
        <dbReference type="PROSITE" id="PS50939"/>
    </source>
</evidence>
<keyword evidence="10 12" id="KW-0472">Membrane</keyword>
<keyword evidence="9" id="KW-0408">Iron</keyword>
<evidence type="ECO:0000313" key="14">
    <source>
        <dbReference type="EMBL" id="KAJ1916623.1"/>
    </source>
</evidence>
<protein>
    <recommendedName>
        <fullName evidence="13">Cytochrome b561 domain-containing protein</fullName>
    </recommendedName>
</protein>
<gene>
    <name evidence="14" type="ORF">H4219_003688</name>
</gene>
<dbReference type="InterPro" id="IPR036259">
    <property type="entry name" value="MFS_trans_sf"/>
</dbReference>
<feature type="compositionally biased region" description="Polar residues" evidence="11">
    <location>
        <begin position="41"/>
        <end position="53"/>
    </location>
</feature>
<proteinExistence type="predicted"/>
<keyword evidence="7" id="KW-0249">Electron transport</keyword>
<feature type="region of interest" description="Disordered" evidence="11">
    <location>
        <begin position="100"/>
        <end position="120"/>
    </location>
</feature>
<dbReference type="Gene3D" id="1.20.120.1770">
    <property type="match status" value="1"/>
</dbReference>
<dbReference type="InterPro" id="IPR045150">
    <property type="entry name" value="CYB561D1/2"/>
</dbReference>
<feature type="transmembrane region" description="Helical" evidence="12">
    <location>
        <begin position="210"/>
        <end position="230"/>
    </location>
</feature>
<evidence type="ECO:0000256" key="2">
    <source>
        <dbReference type="ARBA" id="ARBA00004141"/>
    </source>
</evidence>
<dbReference type="PANTHER" id="PTHR15422">
    <property type="entry name" value="OS05G0565100 PROTEIN"/>
    <property type="match status" value="1"/>
</dbReference>
<evidence type="ECO:0000313" key="15">
    <source>
        <dbReference type="Proteomes" id="UP001150538"/>
    </source>
</evidence>
<keyword evidence="15" id="KW-1185">Reference proteome</keyword>
<feature type="transmembrane region" description="Helical" evidence="12">
    <location>
        <begin position="242"/>
        <end position="267"/>
    </location>
</feature>
<dbReference type="EMBL" id="JANBPU010000097">
    <property type="protein sequence ID" value="KAJ1916623.1"/>
    <property type="molecule type" value="Genomic_DNA"/>
</dbReference>
<comment type="subcellular location">
    <subcellularLocation>
        <location evidence="2">Membrane</location>
        <topology evidence="2">Multi-pass membrane protein</topology>
    </subcellularLocation>
</comment>
<evidence type="ECO:0000256" key="3">
    <source>
        <dbReference type="ARBA" id="ARBA00022448"/>
    </source>
</evidence>
<feature type="region of interest" description="Disordered" evidence="11">
    <location>
        <begin position="1"/>
        <end position="81"/>
    </location>
</feature>
<feature type="transmembrane region" description="Helical" evidence="12">
    <location>
        <begin position="283"/>
        <end position="304"/>
    </location>
</feature>
<dbReference type="GO" id="GO:0016020">
    <property type="term" value="C:membrane"/>
    <property type="evidence" value="ECO:0007669"/>
    <property type="project" value="UniProtKB-SubCell"/>
</dbReference>
<dbReference type="Pfam" id="PF03188">
    <property type="entry name" value="Cytochrom_B561"/>
    <property type="match status" value="1"/>
</dbReference>
<evidence type="ECO:0000256" key="7">
    <source>
        <dbReference type="ARBA" id="ARBA00022982"/>
    </source>
</evidence>
<keyword evidence="8 12" id="KW-1133">Transmembrane helix</keyword>
<dbReference type="OrthoDB" id="432881at2759"/>
<dbReference type="SUPFAM" id="SSF103473">
    <property type="entry name" value="MFS general substrate transporter"/>
    <property type="match status" value="1"/>
</dbReference>
<dbReference type="Proteomes" id="UP001150538">
    <property type="component" value="Unassembled WGS sequence"/>
</dbReference>
<dbReference type="PROSITE" id="PS50939">
    <property type="entry name" value="CYTOCHROME_B561"/>
    <property type="match status" value="1"/>
</dbReference>
<feature type="domain" description="Cytochrome b561" evidence="13">
    <location>
        <begin position="141"/>
        <end position="338"/>
    </location>
</feature>
<keyword evidence="4" id="KW-0349">Heme</keyword>
<evidence type="ECO:0000256" key="1">
    <source>
        <dbReference type="ARBA" id="ARBA00001970"/>
    </source>
</evidence>
<dbReference type="PANTHER" id="PTHR15422:SF24">
    <property type="entry name" value="DOMON RELATED DOMAIN-CONTAINING PROTEIN"/>
    <property type="match status" value="1"/>
</dbReference>
<reference evidence="14" key="1">
    <citation type="submission" date="2022-07" db="EMBL/GenBank/DDBJ databases">
        <title>Phylogenomic reconstructions and comparative analyses of Kickxellomycotina fungi.</title>
        <authorList>
            <person name="Reynolds N.K."/>
            <person name="Stajich J.E."/>
            <person name="Barry K."/>
            <person name="Grigoriev I.V."/>
            <person name="Crous P."/>
            <person name="Smith M.E."/>
        </authorList>
    </citation>
    <scope>NUCLEOTIDE SEQUENCE</scope>
    <source>
        <strain evidence="14">NBRC 100468</strain>
    </source>
</reference>
<sequence length="346" mass="38513">MSTKSGASGSGKAKDSRKGHSDERRALLIDVEESGNAGAAQISTNTSASQPKRSSIKDNIEEDGDNEDDDDLNSPTQRHELETEDVYYGVQGRIIENPEAFFPPRQNNTFGNGEEGGPNNEEGGGLEIGHVDSLREFREKIAKSAVQLSTALFAILLLLVVGQLGFSPFILHPILMGVYLVLTTNGVVGLQGTTYPQLSRNRYKYRYLHIFFLTFASLAGIGGILTIYFIKRSENDDHIKSLHSSLGVTVFGLIIFQLLMAASFLWIEPLRPHSIPAFHLHRIVGYLTLALSWLNALVAVHFQFIRNLDWTAPSFVWIVIVLVIFFSVFSRVNVYKLGVPDYYNNY</sequence>
<name>A0A9W8DSB4_9FUNG</name>
<dbReference type="InterPro" id="IPR006593">
    <property type="entry name" value="Cyt_b561/ferric_Rdtase_TM"/>
</dbReference>
<feature type="transmembrane region" description="Helical" evidence="12">
    <location>
        <begin position="310"/>
        <end position="329"/>
    </location>
</feature>
<organism evidence="14 15">
    <name type="scientific">Mycoemilia scoparia</name>
    <dbReference type="NCBI Taxonomy" id="417184"/>
    <lineage>
        <taxon>Eukaryota</taxon>
        <taxon>Fungi</taxon>
        <taxon>Fungi incertae sedis</taxon>
        <taxon>Zoopagomycota</taxon>
        <taxon>Kickxellomycotina</taxon>
        <taxon>Kickxellomycetes</taxon>
        <taxon>Kickxellales</taxon>
        <taxon>Kickxellaceae</taxon>
        <taxon>Mycoemilia</taxon>
    </lineage>
</organism>